<reference evidence="1" key="2">
    <citation type="journal article" date="2015" name="Data Brief">
        <title>Shoot transcriptome of the giant reed, Arundo donax.</title>
        <authorList>
            <person name="Barrero R.A."/>
            <person name="Guerrero F.D."/>
            <person name="Moolhuijzen P."/>
            <person name="Goolsby J.A."/>
            <person name="Tidwell J."/>
            <person name="Bellgard S.E."/>
            <person name="Bellgard M.I."/>
        </authorList>
    </citation>
    <scope>NUCLEOTIDE SEQUENCE</scope>
    <source>
        <tissue evidence="1">Shoot tissue taken approximately 20 cm above the soil surface</tissue>
    </source>
</reference>
<protein>
    <submittedName>
        <fullName evidence="1">Uncharacterized protein</fullName>
    </submittedName>
</protein>
<evidence type="ECO:0000313" key="1">
    <source>
        <dbReference type="EMBL" id="JAD57754.1"/>
    </source>
</evidence>
<organism evidence="1">
    <name type="scientific">Arundo donax</name>
    <name type="common">Giant reed</name>
    <name type="synonym">Donax arundinaceus</name>
    <dbReference type="NCBI Taxonomy" id="35708"/>
    <lineage>
        <taxon>Eukaryota</taxon>
        <taxon>Viridiplantae</taxon>
        <taxon>Streptophyta</taxon>
        <taxon>Embryophyta</taxon>
        <taxon>Tracheophyta</taxon>
        <taxon>Spermatophyta</taxon>
        <taxon>Magnoliopsida</taxon>
        <taxon>Liliopsida</taxon>
        <taxon>Poales</taxon>
        <taxon>Poaceae</taxon>
        <taxon>PACMAD clade</taxon>
        <taxon>Arundinoideae</taxon>
        <taxon>Arundineae</taxon>
        <taxon>Arundo</taxon>
    </lineage>
</organism>
<name>A0A0A9B187_ARUDO</name>
<dbReference type="EMBL" id="GBRH01240141">
    <property type="protein sequence ID" value="JAD57754.1"/>
    <property type="molecule type" value="Transcribed_RNA"/>
</dbReference>
<sequence length="36" mass="4189">MKCQVVCIENLLPNSSFIIFPVFRVRIFSVQKICIC</sequence>
<proteinExistence type="predicted"/>
<reference evidence="1" key="1">
    <citation type="submission" date="2014-09" db="EMBL/GenBank/DDBJ databases">
        <authorList>
            <person name="Magalhaes I.L.F."/>
            <person name="Oliveira U."/>
            <person name="Santos F.R."/>
            <person name="Vidigal T.H.D.A."/>
            <person name="Brescovit A.D."/>
            <person name="Santos A.J."/>
        </authorList>
    </citation>
    <scope>NUCLEOTIDE SEQUENCE</scope>
    <source>
        <tissue evidence="1">Shoot tissue taken approximately 20 cm above the soil surface</tissue>
    </source>
</reference>
<accession>A0A0A9B187</accession>
<dbReference type="AlphaFoldDB" id="A0A0A9B187"/>